<evidence type="ECO:0000313" key="3">
    <source>
        <dbReference type="Proteomes" id="UP001602370"/>
    </source>
</evidence>
<dbReference type="EMBL" id="JBIBDZ010000009">
    <property type="protein sequence ID" value="MFF5921964.1"/>
    <property type="molecule type" value="Genomic_DNA"/>
</dbReference>
<evidence type="ECO:0000256" key="1">
    <source>
        <dbReference type="SAM" id="MobiDB-lite"/>
    </source>
</evidence>
<sequence length="107" mass="11787">MVVEVTHGCPQQARDALNSLLWFRAKDEAKTRVERRALLPAVARLEPECVDELTVRGTRFRVVRAEEHAALDSRGGIGTPGPTDPEPLTLDWTPAQAPVVRPRCPAP</sequence>
<dbReference type="RefSeq" id="WP_030326567.1">
    <property type="nucleotide sequence ID" value="NZ_JBIBDZ010000009.1"/>
</dbReference>
<proteinExistence type="predicted"/>
<keyword evidence="3" id="KW-1185">Reference proteome</keyword>
<feature type="region of interest" description="Disordered" evidence="1">
    <location>
        <begin position="71"/>
        <end position="107"/>
    </location>
</feature>
<reference evidence="2 3" key="1">
    <citation type="submission" date="2024-10" db="EMBL/GenBank/DDBJ databases">
        <title>The Natural Products Discovery Center: Release of the First 8490 Sequenced Strains for Exploring Actinobacteria Biosynthetic Diversity.</title>
        <authorList>
            <person name="Kalkreuter E."/>
            <person name="Kautsar S.A."/>
            <person name="Yang D."/>
            <person name="Bader C.D."/>
            <person name="Teijaro C.N."/>
            <person name="Fluegel L."/>
            <person name="Davis C.M."/>
            <person name="Simpson J.R."/>
            <person name="Lauterbach L."/>
            <person name="Steele A.D."/>
            <person name="Gui C."/>
            <person name="Meng S."/>
            <person name="Li G."/>
            <person name="Viehrig K."/>
            <person name="Ye F."/>
            <person name="Su P."/>
            <person name="Kiefer A.F."/>
            <person name="Nichols A."/>
            <person name="Cepeda A.J."/>
            <person name="Yan W."/>
            <person name="Fan B."/>
            <person name="Jiang Y."/>
            <person name="Adhikari A."/>
            <person name="Zheng C.-J."/>
            <person name="Schuster L."/>
            <person name="Cowan T.M."/>
            <person name="Smanski M.J."/>
            <person name="Chevrette M.G."/>
            <person name="De Carvalho L.P.S."/>
            <person name="Shen B."/>
        </authorList>
    </citation>
    <scope>NUCLEOTIDE SEQUENCE [LARGE SCALE GENOMIC DNA]</scope>
    <source>
        <strain evidence="2 3">NPDC012605</strain>
    </source>
</reference>
<comment type="caution">
    <text evidence="2">The sequence shown here is derived from an EMBL/GenBank/DDBJ whole genome shotgun (WGS) entry which is preliminary data.</text>
</comment>
<accession>A0ABW6XX87</accession>
<evidence type="ECO:0000313" key="2">
    <source>
        <dbReference type="EMBL" id="MFF5921964.1"/>
    </source>
</evidence>
<dbReference type="Pfam" id="PF19379">
    <property type="entry name" value="DUF5954"/>
    <property type="match status" value="1"/>
</dbReference>
<name>A0ABW6XX87_9ACTN</name>
<gene>
    <name evidence="2" type="ORF">ACFY8C_27005</name>
</gene>
<protein>
    <submittedName>
        <fullName evidence="2">DUF5954 family protein</fullName>
    </submittedName>
</protein>
<organism evidence="2 3">
    <name type="scientific">Streptomyces flavochromogenes</name>
    <dbReference type="NCBI Taxonomy" id="68199"/>
    <lineage>
        <taxon>Bacteria</taxon>
        <taxon>Bacillati</taxon>
        <taxon>Actinomycetota</taxon>
        <taxon>Actinomycetes</taxon>
        <taxon>Kitasatosporales</taxon>
        <taxon>Streptomycetaceae</taxon>
        <taxon>Streptomyces</taxon>
    </lineage>
</organism>
<dbReference type="InterPro" id="IPR045998">
    <property type="entry name" value="DUF5954"/>
</dbReference>
<dbReference type="Proteomes" id="UP001602370">
    <property type="component" value="Unassembled WGS sequence"/>
</dbReference>